<dbReference type="RefSeq" id="WP_270679470.1">
    <property type="nucleotide sequence ID" value="NZ_JAQFWP010000041.1"/>
</dbReference>
<proteinExistence type="predicted"/>
<evidence type="ECO:0000313" key="2">
    <source>
        <dbReference type="EMBL" id="MDA2806839.1"/>
    </source>
</evidence>
<evidence type="ECO:0000313" key="3">
    <source>
        <dbReference type="Proteomes" id="UP001165685"/>
    </source>
</evidence>
<dbReference type="CDD" id="cd16278">
    <property type="entry name" value="metallo-hydrolase-like_MBL-fold"/>
    <property type="match status" value="1"/>
</dbReference>
<dbReference type="Pfam" id="PF17778">
    <property type="entry name" value="WHD_BLACT"/>
    <property type="match status" value="1"/>
</dbReference>
<name>A0ABT4TRF2_9ACTN</name>
<dbReference type="InterPro" id="IPR036866">
    <property type="entry name" value="RibonucZ/Hydroxyglut_hydro"/>
</dbReference>
<dbReference type="InterPro" id="IPR001279">
    <property type="entry name" value="Metallo-B-lactamas"/>
</dbReference>
<evidence type="ECO:0000259" key="1">
    <source>
        <dbReference type="SMART" id="SM00849"/>
    </source>
</evidence>
<dbReference type="Proteomes" id="UP001165685">
    <property type="component" value="Unassembled WGS sequence"/>
</dbReference>
<dbReference type="Gene3D" id="3.60.15.10">
    <property type="entry name" value="Ribonuclease Z/Hydroxyacylglutathione hydrolase-like"/>
    <property type="match status" value="1"/>
</dbReference>
<dbReference type="Pfam" id="PF00753">
    <property type="entry name" value="Lactamase_B"/>
    <property type="match status" value="1"/>
</dbReference>
<organism evidence="2 3">
    <name type="scientific">Nocardiopsis suaedae</name>
    <dbReference type="NCBI Taxonomy" id="3018444"/>
    <lineage>
        <taxon>Bacteria</taxon>
        <taxon>Bacillati</taxon>
        <taxon>Actinomycetota</taxon>
        <taxon>Actinomycetes</taxon>
        <taxon>Streptosporangiales</taxon>
        <taxon>Nocardiopsidaceae</taxon>
        <taxon>Nocardiopsis</taxon>
    </lineage>
</organism>
<sequence length="270" mass="28661">MRIDGSGTLRAGCVLCPNPGPMTLDGTNTWMLREPGSRDVVVVDPGPHDERHLERVARTVQEQGARVVCAVVTHHHDDHTGGARYFSELTGAPVHAVTPAFRVGGHGLDDGAVIEAGGLEARVVAAPGHTADSVCLYVPADGVLLTGDTVLGRGTPVIVDGDGGLSAYMDTLYRLRDLVEEEGVRTLLPGHGPILTDAGAAVAEYIAHREQRMEQLTEAVRKGDRTPDEIVDRVYADTDPSVRGAALSSVRSQLRYLAERGDVPAELGEV</sequence>
<feature type="domain" description="Metallo-beta-lactamase" evidence="1">
    <location>
        <begin position="26"/>
        <end position="191"/>
    </location>
</feature>
<protein>
    <submittedName>
        <fullName evidence="2">MBL fold metallo-hydrolase</fullName>
    </submittedName>
</protein>
<dbReference type="PANTHER" id="PTHR23131:SF0">
    <property type="entry name" value="ENDORIBONUCLEASE LACTB2"/>
    <property type="match status" value="1"/>
</dbReference>
<dbReference type="Gene3D" id="1.10.10.10">
    <property type="entry name" value="Winged helix-like DNA-binding domain superfamily/Winged helix DNA-binding domain"/>
    <property type="match status" value="1"/>
</dbReference>
<gene>
    <name evidence="2" type="ORF">O4U47_20195</name>
</gene>
<dbReference type="InterPro" id="IPR036388">
    <property type="entry name" value="WH-like_DNA-bd_sf"/>
</dbReference>
<dbReference type="SMART" id="SM00849">
    <property type="entry name" value="Lactamase_B"/>
    <property type="match status" value="1"/>
</dbReference>
<reference evidence="2" key="1">
    <citation type="submission" date="2023-01" db="EMBL/GenBank/DDBJ databases">
        <title>Draft genome sequence of Nocardiopsis sp. LSu2-4 isolated from halophytes.</title>
        <authorList>
            <person name="Duangmal K."/>
            <person name="Chantavorakit T."/>
        </authorList>
    </citation>
    <scope>NUCLEOTIDE SEQUENCE</scope>
    <source>
        <strain evidence="2">LSu2-4</strain>
    </source>
</reference>
<dbReference type="EMBL" id="JAQFWP010000041">
    <property type="protein sequence ID" value="MDA2806839.1"/>
    <property type="molecule type" value="Genomic_DNA"/>
</dbReference>
<dbReference type="PANTHER" id="PTHR23131">
    <property type="entry name" value="ENDORIBONUCLEASE LACTB2"/>
    <property type="match status" value="1"/>
</dbReference>
<comment type="caution">
    <text evidence="2">The sequence shown here is derived from an EMBL/GenBank/DDBJ whole genome shotgun (WGS) entry which is preliminary data.</text>
</comment>
<dbReference type="SUPFAM" id="SSF56281">
    <property type="entry name" value="Metallo-hydrolase/oxidoreductase"/>
    <property type="match status" value="1"/>
</dbReference>
<dbReference type="InterPro" id="IPR050662">
    <property type="entry name" value="Sec-metab_biosynth-thioest"/>
</dbReference>
<keyword evidence="3" id="KW-1185">Reference proteome</keyword>
<dbReference type="InterPro" id="IPR041516">
    <property type="entry name" value="LACTB2_WH"/>
</dbReference>
<accession>A0ABT4TRF2</accession>